<dbReference type="PROSITE" id="PS00137">
    <property type="entry name" value="SUBTILASE_HIS"/>
    <property type="match status" value="1"/>
</dbReference>
<keyword evidence="4 5" id="KW-0720">Serine protease</keyword>
<dbReference type="InterPro" id="IPR010259">
    <property type="entry name" value="S8pro/Inhibitor_I9"/>
</dbReference>
<dbReference type="SUPFAM" id="SSF52743">
    <property type="entry name" value="Subtilisin-like"/>
    <property type="match status" value="1"/>
</dbReference>
<dbReference type="InterPro" id="IPR023827">
    <property type="entry name" value="Peptidase_S8_Asp-AS"/>
</dbReference>
<evidence type="ECO:0000256" key="3">
    <source>
        <dbReference type="ARBA" id="ARBA00022801"/>
    </source>
</evidence>
<sequence length="364" mass="36704">MDVQAEELGESQAPLLMAPSGQGIADAYIVKMKDSAEARSVAALAGVSPRHVYSSLNGFAATLTPAQLTALRRDPNVEYVEQDAVMRPLATQSNPPWGLDRIDQASLPLSLSYTYSSTASNVTAYIIDTGIQANHVNFSGRATNVFDAFGGTGADCNGHGTAIAGIVGSTTYGVAKGVKLRGVRVLDCNGSGTTSGVIAGVDWVRVNHLAPAVATLSLGGAASAALNTAVTNLSNAGVFIAVPAGDSNSNACNFSPAGATAATTVAATDKNDCKTASSNHGTCVDLYAPGALIPTTWSNGGTMTLGGTSTAAAHVTGVGALYKATYGNAASATVDLWIKNTAIAGVVCNNPVGTPNRLLNKGAL</sequence>
<evidence type="ECO:0000256" key="5">
    <source>
        <dbReference type="PROSITE-ProRule" id="PRU01240"/>
    </source>
</evidence>
<protein>
    <submittedName>
        <fullName evidence="8">S8 family peptidase</fullName>
        <ecNumber evidence="8">3.4.-.-</ecNumber>
    </submittedName>
</protein>
<dbReference type="InterPro" id="IPR015500">
    <property type="entry name" value="Peptidase_S8_subtilisin-rel"/>
</dbReference>
<dbReference type="PROSITE" id="PS00136">
    <property type="entry name" value="SUBTILASE_ASP"/>
    <property type="match status" value="1"/>
</dbReference>
<proteinExistence type="inferred from homology"/>
<dbReference type="PROSITE" id="PS51892">
    <property type="entry name" value="SUBTILASE"/>
    <property type="match status" value="1"/>
</dbReference>
<dbReference type="PRINTS" id="PR00723">
    <property type="entry name" value="SUBTILISIN"/>
</dbReference>
<dbReference type="InterPro" id="IPR050131">
    <property type="entry name" value="Peptidase_S8_subtilisin-like"/>
</dbReference>
<evidence type="ECO:0000256" key="1">
    <source>
        <dbReference type="ARBA" id="ARBA00011073"/>
    </source>
</evidence>
<dbReference type="Gene3D" id="3.30.70.80">
    <property type="entry name" value="Peptidase S8 propeptide/proteinase inhibitor I9"/>
    <property type="match status" value="1"/>
</dbReference>
<dbReference type="PANTHER" id="PTHR43806">
    <property type="entry name" value="PEPTIDASE S8"/>
    <property type="match status" value="1"/>
</dbReference>
<evidence type="ECO:0000256" key="2">
    <source>
        <dbReference type="ARBA" id="ARBA00022670"/>
    </source>
</evidence>
<keyword evidence="2 5" id="KW-0645">Protease</keyword>
<feature type="active site" description="Charge relay system" evidence="5">
    <location>
        <position position="309"/>
    </location>
</feature>
<dbReference type="Proteomes" id="UP001291309">
    <property type="component" value="Unassembled WGS sequence"/>
</dbReference>
<evidence type="ECO:0000313" key="8">
    <source>
        <dbReference type="EMBL" id="MDY7232252.1"/>
    </source>
</evidence>
<dbReference type="PANTHER" id="PTHR43806:SF11">
    <property type="entry name" value="CEREVISIN-RELATED"/>
    <property type="match status" value="1"/>
</dbReference>
<dbReference type="SUPFAM" id="SSF54897">
    <property type="entry name" value="Protease propeptides/inhibitors"/>
    <property type="match status" value="1"/>
</dbReference>
<dbReference type="Pfam" id="PF05922">
    <property type="entry name" value="Inhibitor_I9"/>
    <property type="match status" value="1"/>
</dbReference>
<dbReference type="CDD" id="cd04077">
    <property type="entry name" value="Peptidases_S8_PCSK9_ProteinaseK_like"/>
    <property type="match status" value="1"/>
</dbReference>
<dbReference type="Pfam" id="PF00082">
    <property type="entry name" value="Peptidase_S8"/>
    <property type="match status" value="1"/>
</dbReference>
<feature type="domain" description="Peptidase S8/S53" evidence="6">
    <location>
        <begin position="122"/>
        <end position="342"/>
    </location>
</feature>
<evidence type="ECO:0000259" key="7">
    <source>
        <dbReference type="Pfam" id="PF05922"/>
    </source>
</evidence>
<comment type="caution">
    <text evidence="8">The sequence shown here is derived from an EMBL/GenBank/DDBJ whole genome shotgun (WGS) entry which is preliminary data.</text>
</comment>
<feature type="active site" description="Charge relay system" evidence="5">
    <location>
        <position position="159"/>
    </location>
</feature>
<name>A0ABU5HGG6_9BACT</name>
<dbReference type="RefSeq" id="WP_321550967.1">
    <property type="nucleotide sequence ID" value="NZ_JAXIVS010000019.1"/>
</dbReference>
<gene>
    <name evidence="8" type="ORF">SYV04_38040</name>
</gene>
<dbReference type="InterPro" id="IPR022398">
    <property type="entry name" value="Peptidase_S8_His-AS"/>
</dbReference>
<feature type="domain" description="Inhibitor I9" evidence="7">
    <location>
        <begin position="44"/>
        <end position="87"/>
    </location>
</feature>
<comment type="similarity">
    <text evidence="1 5">Belongs to the peptidase S8 family.</text>
</comment>
<dbReference type="Gene3D" id="3.40.50.200">
    <property type="entry name" value="Peptidase S8/S53 domain"/>
    <property type="match status" value="1"/>
</dbReference>
<dbReference type="EMBL" id="JAXIVS010000019">
    <property type="protein sequence ID" value="MDY7232252.1"/>
    <property type="molecule type" value="Genomic_DNA"/>
</dbReference>
<organism evidence="8 9">
    <name type="scientific">Hyalangium rubrum</name>
    <dbReference type="NCBI Taxonomy" id="3103134"/>
    <lineage>
        <taxon>Bacteria</taxon>
        <taxon>Pseudomonadati</taxon>
        <taxon>Myxococcota</taxon>
        <taxon>Myxococcia</taxon>
        <taxon>Myxococcales</taxon>
        <taxon>Cystobacterineae</taxon>
        <taxon>Archangiaceae</taxon>
        <taxon>Hyalangium</taxon>
    </lineage>
</organism>
<dbReference type="InterPro" id="IPR037045">
    <property type="entry name" value="S8pro/Inhibitor_I9_sf"/>
</dbReference>
<feature type="active site" description="Charge relay system" evidence="5">
    <location>
        <position position="128"/>
    </location>
</feature>
<reference evidence="8 9" key="1">
    <citation type="submission" date="2023-12" db="EMBL/GenBank/DDBJ databases">
        <title>the genome sequence of Hyalangium sp. s54d21.</title>
        <authorList>
            <person name="Zhang X."/>
        </authorList>
    </citation>
    <scope>NUCLEOTIDE SEQUENCE [LARGE SCALE GENOMIC DNA]</scope>
    <source>
        <strain evidence="9">s54d21</strain>
    </source>
</reference>
<evidence type="ECO:0000256" key="4">
    <source>
        <dbReference type="ARBA" id="ARBA00022825"/>
    </source>
</evidence>
<dbReference type="GO" id="GO:0016787">
    <property type="term" value="F:hydrolase activity"/>
    <property type="evidence" value="ECO:0007669"/>
    <property type="project" value="UniProtKB-KW"/>
</dbReference>
<dbReference type="EC" id="3.4.-.-" evidence="8"/>
<accession>A0ABU5HGG6</accession>
<evidence type="ECO:0000259" key="6">
    <source>
        <dbReference type="Pfam" id="PF00082"/>
    </source>
</evidence>
<dbReference type="InterPro" id="IPR000209">
    <property type="entry name" value="Peptidase_S8/S53_dom"/>
</dbReference>
<keyword evidence="9" id="KW-1185">Reference proteome</keyword>
<keyword evidence="3 5" id="KW-0378">Hydrolase</keyword>
<dbReference type="InterPro" id="IPR034193">
    <property type="entry name" value="PCSK9_ProteinaseK-like"/>
</dbReference>
<evidence type="ECO:0000313" key="9">
    <source>
        <dbReference type="Proteomes" id="UP001291309"/>
    </source>
</evidence>
<dbReference type="InterPro" id="IPR036852">
    <property type="entry name" value="Peptidase_S8/S53_dom_sf"/>
</dbReference>